<dbReference type="PROSITE" id="PS50850">
    <property type="entry name" value="MFS"/>
    <property type="match status" value="1"/>
</dbReference>
<evidence type="ECO:0000256" key="4">
    <source>
        <dbReference type="ARBA" id="ARBA00022989"/>
    </source>
</evidence>
<dbReference type="GO" id="GO:0022857">
    <property type="term" value="F:transmembrane transporter activity"/>
    <property type="evidence" value="ECO:0007669"/>
    <property type="project" value="InterPro"/>
</dbReference>
<dbReference type="OrthoDB" id="4822895at2"/>
<dbReference type="Proteomes" id="UP000027936">
    <property type="component" value="Unassembled WGS sequence"/>
</dbReference>
<dbReference type="InterPro" id="IPR011701">
    <property type="entry name" value="MFS"/>
</dbReference>
<feature type="transmembrane region" description="Helical" evidence="6">
    <location>
        <begin position="67"/>
        <end position="86"/>
    </location>
</feature>
<evidence type="ECO:0000259" key="7">
    <source>
        <dbReference type="PROSITE" id="PS50850"/>
    </source>
</evidence>
<dbReference type="RefSeq" id="WP_035196347.1">
    <property type="nucleotide sequence ID" value="NZ_JJRY01000011.1"/>
</dbReference>
<feature type="transmembrane region" description="Helical" evidence="6">
    <location>
        <begin position="235"/>
        <end position="254"/>
    </location>
</feature>
<keyword evidence="4 6" id="KW-1133">Transmembrane helix</keyword>
<dbReference type="AlphaFoldDB" id="A0A072NXB7"/>
<gene>
    <name evidence="8" type="ORF">M670_02911</name>
</gene>
<feature type="domain" description="Major facilitator superfamily (MFS) profile" evidence="7">
    <location>
        <begin position="1"/>
        <end position="377"/>
    </location>
</feature>
<accession>A0A072NXB7</accession>
<dbReference type="SUPFAM" id="SSF103473">
    <property type="entry name" value="MFS general substrate transporter"/>
    <property type="match status" value="1"/>
</dbReference>
<keyword evidence="5 6" id="KW-0472">Membrane</keyword>
<dbReference type="CDD" id="cd17325">
    <property type="entry name" value="MFS_MdtG_SLC18_like"/>
    <property type="match status" value="1"/>
</dbReference>
<sequence>MVLRIVLIMIFGYMTIINLTRPVITLFAIELGASVFEIGILTAAFAFFPLIFAIHAGKIADKIGDRLPVLLGFIGLTISMAIPYFFHTMWALYLSQIIVGIANIFLVVSLQNVLGNASTPENRDHYFSWFGMATALGVLVGPIIGGYISEHFSYADAFLVSVFISIFTMLFSFKIPVIIKENNTVKAGLLSSIGLLKMPLLRSALFSSALVLYSRDIFVAYFPLYAKQYDISDSAIGWIIAVQGLAMLFIRFALPKITTLLGRDKVLSISIIVAGIAFFLIPFTGNILLLGLYSCLMGFGLGCGQPLSMSTTYSASPKSRTGEVLGLRVSTNRLSQLIAPLFFGLIGIWMGVISVFLISGIFLLGGTYFLGLKNLNEEQS</sequence>
<evidence type="ECO:0000256" key="3">
    <source>
        <dbReference type="ARBA" id="ARBA00022692"/>
    </source>
</evidence>
<feature type="transmembrane region" description="Helical" evidence="6">
    <location>
        <begin position="200"/>
        <end position="223"/>
    </location>
</feature>
<evidence type="ECO:0000256" key="2">
    <source>
        <dbReference type="ARBA" id="ARBA00022448"/>
    </source>
</evidence>
<dbReference type="InterPro" id="IPR020846">
    <property type="entry name" value="MFS_dom"/>
</dbReference>
<dbReference type="InterPro" id="IPR036259">
    <property type="entry name" value="MFS_trans_sf"/>
</dbReference>
<reference evidence="8 9" key="1">
    <citation type="submission" date="2014-04" db="EMBL/GenBank/DDBJ databases">
        <title>Draft genome sequence of Bacillus azotoformans MEV2011, a (co-) denitrifying strain unable to grow in the presence of oxygen.</title>
        <authorList>
            <person name="Nielsen M."/>
            <person name="Schreiber L."/>
            <person name="Finster K."/>
            <person name="Schramm A."/>
        </authorList>
    </citation>
    <scope>NUCLEOTIDE SEQUENCE [LARGE SCALE GENOMIC DNA]</scope>
    <source>
        <strain evidence="8 9">MEV2011</strain>
    </source>
</reference>
<feature type="transmembrane region" description="Helical" evidence="6">
    <location>
        <begin position="154"/>
        <end position="179"/>
    </location>
</feature>
<dbReference type="Pfam" id="PF07690">
    <property type="entry name" value="MFS_1"/>
    <property type="match status" value="1"/>
</dbReference>
<evidence type="ECO:0000256" key="1">
    <source>
        <dbReference type="ARBA" id="ARBA00004651"/>
    </source>
</evidence>
<evidence type="ECO:0000256" key="6">
    <source>
        <dbReference type="SAM" id="Phobius"/>
    </source>
</evidence>
<dbReference type="EMBL" id="JJRY01000011">
    <property type="protein sequence ID" value="KEF37875.1"/>
    <property type="molecule type" value="Genomic_DNA"/>
</dbReference>
<dbReference type="GO" id="GO:0005886">
    <property type="term" value="C:plasma membrane"/>
    <property type="evidence" value="ECO:0007669"/>
    <property type="project" value="UniProtKB-SubCell"/>
</dbReference>
<proteinExistence type="predicted"/>
<feature type="transmembrane region" description="Helical" evidence="6">
    <location>
        <begin position="337"/>
        <end position="370"/>
    </location>
</feature>
<comment type="caution">
    <text evidence="8">The sequence shown here is derived from an EMBL/GenBank/DDBJ whole genome shotgun (WGS) entry which is preliminary data.</text>
</comment>
<keyword evidence="2" id="KW-0813">Transport</keyword>
<protein>
    <submittedName>
        <fullName evidence="8">Arabinose efflux permease family protein</fullName>
    </submittedName>
</protein>
<name>A0A072NXB7_SCHAZ</name>
<feature type="transmembrane region" description="Helical" evidence="6">
    <location>
        <begin position="266"/>
        <end position="284"/>
    </location>
</feature>
<feature type="transmembrane region" description="Helical" evidence="6">
    <location>
        <begin position="35"/>
        <end position="55"/>
    </location>
</feature>
<feature type="transmembrane region" description="Helical" evidence="6">
    <location>
        <begin position="126"/>
        <end position="148"/>
    </location>
</feature>
<evidence type="ECO:0000256" key="5">
    <source>
        <dbReference type="ARBA" id="ARBA00023136"/>
    </source>
</evidence>
<evidence type="ECO:0000313" key="9">
    <source>
        <dbReference type="Proteomes" id="UP000027936"/>
    </source>
</evidence>
<dbReference type="InterPro" id="IPR052528">
    <property type="entry name" value="Sugar_transport-like"/>
</dbReference>
<keyword evidence="3 6" id="KW-0812">Transmembrane</keyword>
<dbReference type="PANTHER" id="PTHR23526:SF4">
    <property type="entry name" value="INTEGRAL MEMBRANE TRANSPORT PROTEIN"/>
    <property type="match status" value="1"/>
</dbReference>
<evidence type="ECO:0000313" key="8">
    <source>
        <dbReference type="EMBL" id="KEF37875.1"/>
    </source>
</evidence>
<feature type="transmembrane region" description="Helical" evidence="6">
    <location>
        <begin position="92"/>
        <end position="114"/>
    </location>
</feature>
<dbReference type="PANTHER" id="PTHR23526">
    <property type="entry name" value="INTEGRAL MEMBRANE TRANSPORT PROTEIN-RELATED"/>
    <property type="match status" value="1"/>
</dbReference>
<organism evidence="8 9">
    <name type="scientific">Schinkia azotoformans MEV2011</name>
    <dbReference type="NCBI Taxonomy" id="1348973"/>
    <lineage>
        <taxon>Bacteria</taxon>
        <taxon>Bacillati</taxon>
        <taxon>Bacillota</taxon>
        <taxon>Bacilli</taxon>
        <taxon>Bacillales</taxon>
        <taxon>Bacillaceae</taxon>
        <taxon>Calidifontibacillus/Schinkia group</taxon>
        <taxon>Schinkia</taxon>
    </lineage>
</organism>
<dbReference type="PRINTS" id="PR01035">
    <property type="entry name" value="TCRTETA"/>
</dbReference>
<feature type="transmembrane region" description="Helical" evidence="6">
    <location>
        <begin position="7"/>
        <end position="29"/>
    </location>
</feature>
<comment type="subcellular location">
    <subcellularLocation>
        <location evidence="1">Cell membrane</location>
        <topology evidence="1">Multi-pass membrane protein</topology>
    </subcellularLocation>
</comment>
<dbReference type="Gene3D" id="1.20.1250.20">
    <property type="entry name" value="MFS general substrate transporter like domains"/>
    <property type="match status" value="2"/>
</dbReference>
<dbReference type="PATRIC" id="fig|1348973.3.peg.2814"/>
<dbReference type="InterPro" id="IPR001958">
    <property type="entry name" value="Tet-R_TetA/multi-R_MdtG-like"/>
</dbReference>